<protein>
    <submittedName>
        <fullName evidence="2">Uncharacterized protein</fullName>
    </submittedName>
</protein>
<evidence type="ECO:0000256" key="1">
    <source>
        <dbReference type="SAM" id="MobiDB-lite"/>
    </source>
</evidence>
<reference evidence="2" key="1">
    <citation type="submission" date="2013-04" db="EMBL/GenBank/DDBJ databases">
        <authorList>
            <person name="Qu J."/>
            <person name="Murali S.C."/>
            <person name="Bandaranaike D."/>
            <person name="Bellair M."/>
            <person name="Blankenburg K."/>
            <person name="Chao H."/>
            <person name="Dinh H."/>
            <person name="Doddapaneni H."/>
            <person name="Downs B."/>
            <person name="Dugan-Rocha S."/>
            <person name="Elkadiri S."/>
            <person name="Gnanaolivu R.D."/>
            <person name="Hernandez B."/>
            <person name="Javaid M."/>
            <person name="Jayaseelan J.C."/>
            <person name="Lee S."/>
            <person name="Li M."/>
            <person name="Ming W."/>
            <person name="Munidasa M."/>
            <person name="Muniz J."/>
            <person name="Nguyen L."/>
            <person name="Ongeri F."/>
            <person name="Osuji N."/>
            <person name="Pu L.-L."/>
            <person name="Puazo M."/>
            <person name="Qu C."/>
            <person name="Quiroz J."/>
            <person name="Raj R."/>
            <person name="Weissenberger G."/>
            <person name="Xin Y."/>
            <person name="Zou X."/>
            <person name="Han Y."/>
            <person name="Richards S."/>
            <person name="Worley K."/>
            <person name="Muzny D."/>
            <person name="Gibbs R."/>
        </authorList>
    </citation>
    <scope>NUCLEOTIDE SEQUENCE</scope>
    <source>
        <strain evidence="2">Sampled in the wild</strain>
    </source>
</reference>
<evidence type="ECO:0000313" key="3">
    <source>
        <dbReference type="Proteomes" id="UP000792457"/>
    </source>
</evidence>
<sequence length="237" mass="27277">MEDEKESDPLFPERFEAHDEKEEREQCEGDKWMEPDIPISFEVVDIMPQRLEEMLLTLMAKTFGSSHRFQYVITLLSLALRDRGSDENEFDLNEERVFDKGEANLFAEPLNLTKMCVKTLKRMHVDSSLLNMDSYVPCSILALTGLENCEMTSITNFLKHALRRVIWKLNVCGKNSGGQFDAFLTQGFDSLQQDVFKVGLILYTFKELSKVIGDLYEELCKSLESAGIHNSFQTFCE</sequence>
<accession>A0A8K0K7C8</accession>
<organism evidence="2 3">
    <name type="scientific">Ladona fulva</name>
    <name type="common">Scarce chaser dragonfly</name>
    <name type="synonym">Libellula fulva</name>
    <dbReference type="NCBI Taxonomy" id="123851"/>
    <lineage>
        <taxon>Eukaryota</taxon>
        <taxon>Metazoa</taxon>
        <taxon>Ecdysozoa</taxon>
        <taxon>Arthropoda</taxon>
        <taxon>Hexapoda</taxon>
        <taxon>Insecta</taxon>
        <taxon>Pterygota</taxon>
        <taxon>Palaeoptera</taxon>
        <taxon>Odonata</taxon>
        <taxon>Epiprocta</taxon>
        <taxon>Anisoptera</taxon>
        <taxon>Libelluloidea</taxon>
        <taxon>Libellulidae</taxon>
        <taxon>Ladona</taxon>
    </lineage>
</organism>
<comment type="caution">
    <text evidence="2">The sequence shown here is derived from an EMBL/GenBank/DDBJ whole genome shotgun (WGS) entry which is preliminary data.</text>
</comment>
<keyword evidence="3" id="KW-1185">Reference proteome</keyword>
<feature type="compositionally biased region" description="Basic and acidic residues" evidence="1">
    <location>
        <begin position="7"/>
        <end position="25"/>
    </location>
</feature>
<evidence type="ECO:0000313" key="2">
    <source>
        <dbReference type="EMBL" id="KAG8229712.1"/>
    </source>
</evidence>
<gene>
    <name evidence="2" type="ORF">J437_LFUL009837</name>
</gene>
<feature type="region of interest" description="Disordered" evidence="1">
    <location>
        <begin position="1"/>
        <end position="25"/>
    </location>
</feature>
<name>A0A8K0K7C8_LADFU</name>
<reference evidence="2" key="2">
    <citation type="submission" date="2017-10" db="EMBL/GenBank/DDBJ databases">
        <title>Ladona fulva Genome sequencing and assembly.</title>
        <authorList>
            <person name="Murali S."/>
            <person name="Richards S."/>
            <person name="Bandaranaike D."/>
            <person name="Bellair M."/>
            <person name="Blankenburg K."/>
            <person name="Chao H."/>
            <person name="Dinh H."/>
            <person name="Doddapaneni H."/>
            <person name="Dugan-Rocha S."/>
            <person name="Elkadiri S."/>
            <person name="Gnanaolivu R."/>
            <person name="Hernandez B."/>
            <person name="Skinner E."/>
            <person name="Javaid M."/>
            <person name="Lee S."/>
            <person name="Li M."/>
            <person name="Ming W."/>
            <person name="Munidasa M."/>
            <person name="Muniz J."/>
            <person name="Nguyen L."/>
            <person name="Hughes D."/>
            <person name="Osuji N."/>
            <person name="Pu L.-L."/>
            <person name="Puazo M."/>
            <person name="Qu C."/>
            <person name="Quiroz J."/>
            <person name="Raj R."/>
            <person name="Weissenberger G."/>
            <person name="Xin Y."/>
            <person name="Zou X."/>
            <person name="Han Y."/>
            <person name="Worley K."/>
            <person name="Muzny D."/>
            <person name="Gibbs R."/>
        </authorList>
    </citation>
    <scope>NUCLEOTIDE SEQUENCE</scope>
    <source>
        <strain evidence="2">Sampled in the wild</strain>
    </source>
</reference>
<dbReference type="Proteomes" id="UP000792457">
    <property type="component" value="Unassembled WGS sequence"/>
</dbReference>
<proteinExistence type="predicted"/>
<dbReference type="EMBL" id="KZ308443">
    <property type="protein sequence ID" value="KAG8229712.1"/>
    <property type="molecule type" value="Genomic_DNA"/>
</dbReference>
<dbReference type="AlphaFoldDB" id="A0A8K0K7C8"/>